<dbReference type="EC" id="3.2.1.101" evidence="4 10"/>
<keyword evidence="6 10" id="KW-0378">Hydrolase</keyword>
<evidence type="ECO:0000256" key="8">
    <source>
        <dbReference type="ARBA" id="ARBA00023180"/>
    </source>
</evidence>
<evidence type="ECO:0000256" key="9">
    <source>
        <dbReference type="ARBA" id="ARBA00023295"/>
    </source>
</evidence>
<dbReference type="PANTHER" id="PTHR12145">
    <property type="entry name" value="MANNAN ENDO-1,6-ALPHA-MANNOSIDASE DCW1"/>
    <property type="match status" value="1"/>
</dbReference>
<keyword evidence="8" id="KW-0325">Glycoprotein</keyword>
<dbReference type="GO" id="GO:0012505">
    <property type="term" value="C:endomembrane system"/>
    <property type="evidence" value="ECO:0007669"/>
    <property type="project" value="UniProtKB-SubCell"/>
</dbReference>
<feature type="chain" id="PRO_5007835892" description="Mannan endo-1,6-alpha-mannosidase" evidence="12">
    <location>
        <begin position="22"/>
        <end position="457"/>
    </location>
</feature>
<keyword evidence="14" id="KW-1185">Reference proteome</keyword>
<evidence type="ECO:0000256" key="10">
    <source>
        <dbReference type="PIRNR" id="PIRNR016302"/>
    </source>
</evidence>
<dbReference type="InterPro" id="IPR005198">
    <property type="entry name" value="Glyco_hydro_76"/>
</dbReference>
<dbReference type="GO" id="GO:0016052">
    <property type="term" value="P:carbohydrate catabolic process"/>
    <property type="evidence" value="ECO:0007669"/>
    <property type="project" value="InterPro"/>
</dbReference>
<evidence type="ECO:0000256" key="4">
    <source>
        <dbReference type="ARBA" id="ARBA00012350"/>
    </source>
</evidence>
<dbReference type="PIRSF" id="PIRSF016302">
    <property type="entry name" value="Man_a_manosd"/>
    <property type="match status" value="1"/>
</dbReference>
<dbReference type="FunFam" id="1.50.10.20:FF:000006">
    <property type="entry name" value="Mannan endo-1,6-alpha-mannosidase"/>
    <property type="match status" value="1"/>
</dbReference>
<dbReference type="AlphaFoldDB" id="A0A162JGS9"/>
<keyword evidence="11" id="KW-1133">Transmembrane helix</keyword>
<dbReference type="GO" id="GO:0009272">
    <property type="term" value="P:fungal-type cell wall biogenesis"/>
    <property type="evidence" value="ECO:0007669"/>
    <property type="project" value="TreeGrafter"/>
</dbReference>
<keyword evidence="11" id="KW-0812">Transmembrane</keyword>
<comment type="similarity">
    <text evidence="3 10">Belongs to the glycosyl hydrolase 76 family.</text>
</comment>
<sequence length="457" mass="48966">MKFSSLKAAGAACLLSQSANAVEVTMTDPASIKAAASTVAYGLLKYYTGNNTGDVPGNLPAPYFWWEAGAMFGTLIDYWFYTGDATYNDVTIQGMLHQVGDDNDFMPANQTRTEGNDDQGFWGMAAMSAAENNFPNPPADQPQWLALAQAVFNEFTTRWDTTTCNGGMRWQIFTFNNGFNYKNSIANGCFFNLAARLARFTGNQTYADWAEKIWDWEAGVGFITPSYQVYDGGSVTDNCTKPDQIQWTYNAGIYLHGAAVMFNNTGGAPTWQTRLDGLWNQTQSHFFTNSILVETACETVHLCDNDQQSFKGYMLRWMANTAQMAPYLFDTIAPLLRANAQAAAAACSGSPASGFDGLPGTACGFKWTTGGFDGEVGVGEQMNALSALTYSLLEKQTAAAVTASTGGTSKGNVNAGTASASTVPEFAPITLGDRVAAGFATTAILLSVVGGSVFVLK</sequence>
<evidence type="ECO:0000256" key="7">
    <source>
        <dbReference type="ARBA" id="ARBA00023136"/>
    </source>
</evidence>
<comment type="caution">
    <text evidence="13">The sequence shown here is derived from an EMBL/GenBank/DDBJ whole genome shotgun (WGS) entry which is preliminary data.</text>
</comment>
<dbReference type="Proteomes" id="UP000076874">
    <property type="component" value="Unassembled WGS sequence"/>
</dbReference>
<organism evidence="13 14">
    <name type="scientific">Niveomyces insectorum RCEF 264</name>
    <dbReference type="NCBI Taxonomy" id="1081102"/>
    <lineage>
        <taxon>Eukaryota</taxon>
        <taxon>Fungi</taxon>
        <taxon>Dikarya</taxon>
        <taxon>Ascomycota</taxon>
        <taxon>Pezizomycotina</taxon>
        <taxon>Sordariomycetes</taxon>
        <taxon>Hypocreomycetidae</taxon>
        <taxon>Hypocreales</taxon>
        <taxon>Cordycipitaceae</taxon>
        <taxon>Niveomyces</taxon>
    </lineage>
</organism>
<evidence type="ECO:0000256" key="5">
    <source>
        <dbReference type="ARBA" id="ARBA00022729"/>
    </source>
</evidence>
<comment type="catalytic activity">
    <reaction evidence="1 10">
        <text>Random hydrolysis of (1-&gt;6)-alpha-D-mannosidic linkages in unbranched (1-&gt;6)-mannans.</text>
        <dbReference type="EC" id="3.2.1.101"/>
    </reaction>
</comment>
<dbReference type="Pfam" id="PF03663">
    <property type="entry name" value="Glyco_hydro_76"/>
    <property type="match status" value="1"/>
</dbReference>
<keyword evidence="5 12" id="KW-0732">Signal</keyword>
<feature type="transmembrane region" description="Helical" evidence="11">
    <location>
        <begin position="435"/>
        <end position="456"/>
    </location>
</feature>
<evidence type="ECO:0000256" key="1">
    <source>
        <dbReference type="ARBA" id="ARBA00001452"/>
    </source>
</evidence>
<proteinExistence type="inferred from homology"/>
<dbReference type="SUPFAM" id="SSF48208">
    <property type="entry name" value="Six-hairpin glycosidases"/>
    <property type="match status" value="1"/>
</dbReference>
<dbReference type="PANTHER" id="PTHR12145:SF41">
    <property type="entry name" value="MANNAN ENDO-1,6-ALPHA-MANNOSIDASE"/>
    <property type="match status" value="1"/>
</dbReference>
<name>A0A162JGS9_9HYPO</name>
<keyword evidence="7 11" id="KW-0472">Membrane</keyword>
<accession>A0A162JGS9</accession>
<evidence type="ECO:0000256" key="6">
    <source>
        <dbReference type="ARBA" id="ARBA00022801"/>
    </source>
</evidence>
<evidence type="ECO:0000256" key="3">
    <source>
        <dbReference type="ARBA" id="ARBA00009699"/>
    </source>
</evidence>
<keyword evidence="9 10" id="KW-0326">Glycosidase</keyword>
<evidence type="ECO:0000313" key="13">
    <source>
        <dbReference type="EMBL" id="OAA68752.1"/>
    </source>
</evidence>
<dbReference type="InterPro" id="IPR008928">
    <property type="entry name" value="6-hairpin_glycosidase_sf"/>
</dbReference>
<dbReference type="InterPro" id="IPR014480">
    <property type="entry name" value="Mannan-1_6-alpha_mannosidase"/>
</dbReference>
<evidence type="ECO:0000256" key="11">
    <source>
        <dbReference type="SAM" id="Phobius"/>
    </source>
</evidence>
<feature type="signal peptide" evidence="12">
    <location>
        <begin position="1"/>
        <end position="21"/>
    </location>
</feature>
<evidence type="ECO:0000256" key="2">
    <source>
        <dbReference type="ARBA" id="ARBA00004308"/>
    </source>
</evidence>
<dbReference type="OrthoDB" id="4187847at2759"/>
<dbReference type="Gene3D" id="1.50.10.20">
    <property type="match status" value="1"/>
</dbReference>
<reference evidence="13 14" key="1">
    <citation type="journal article" date="2016" name="Genome Biol. Evol.">
        <title>Divergent and convergent evolution of fungal pathogenicity.</title>
        <authorList>
            <person name="Shang Y."/>
            <person name="Xiao G."/>
            <person name="Zheng P."/>
            <person name="Cen K."/>
            <person name="Zhan S."/>
            <person name="Wang C."/>
        </authorList>
    </citation>
    <scope>NUCLEOTIDE SEQUENCE [LARGE SCALE GENOMIC DNA]</scope>
    <source>
        <strain evidence="13 14">RCEF 264</strain>
    </source>
</reference>
<dbReference type="EMBL" id="AZHD01000001">
    <property type="protein sequence ID" value="OAA68752.1"/>
    <property type="molecule type" value="Genomic_DNA"/>
</dbReference>
<evidence type="ECO:0000256" key="12">
    <source>
        <dbReference type="SAM" id="SignalP"/>
    </source>
</evidence>
<comment type="subcellular location">
    <subcellularLocation>
        <location evidence="2">Endomembrane system</location>
    </subcellularLocation>
</comment>
<dbReference type="GO" id="GO:0008496">
    <property type="term" value="F:mannan endo-1,6-alpha-mannosidase activity"/>
    <property type="evidence" value="ECO:0007669"/>
    <property type="project" value="UniProtKB-UniRule"/>
</dbReference>
<gene>
    <name evidence="13" type="ORF">SPI_00947</name>
</gene>
<evidence type="ECO:0000313" key="14">
    <source>
        <dbReference type="Proteomes" id="UP000076874"/>
    </source>
</evidence>
<dbReference type="STRING" id="1081102.A0A162JGS9"/>
<protein>
    <recommendedName>
        <fullName evidence="4 10">Mannan endo-1,6-alpha-mannosidase</fullName>
        <ecNumber evidence="4 10">3.2.1.101</ecNumber>
    </recommendedName>
</protein>